<protein>
    <recommendedName>
        <fullName evidence="5">Release factor glutamine methyltransferase</fullName>
        <shortName evidence="5">RF MTase</shortName>
        <ecNumber evidence="5">2.1.1.297</ecNumber>
    </recommendedName>
    <alternativeName>
        <fullName evidence="5">N5-glutamine methyltransferase PrmC</fullName>
    </alternativeName>
    <alternativeName>
        <fullName evidence="5">Protein-(glutamine-N5) MTase PrmC</fullName>
    </alternativeName>
    <alternativeName>
        <fullName evidence="5">Protein-glutamine N-methyltransferase PrmC</fullName>
    </alternativeName>
</protein>
<accession>A0A1I4AU61</accession>
<dbReference type="STRING" id="1280847.SAMN04488036_101572"/>
<name>A0A1I4AU61_9RHOB</name>
<proteinExistence type="inferred from homology"/>
<dbReference type="SUPFAM" id="SSF53335">
    <property type="entry name" value="S-adenosyl-L-methionine-dependent methyltransferases"/>
    <property type="match status" value="1"/>
</dbReference>
<dbReference type="InterPro" id="IPR019874">
    <property type="entry name" value="RF_methyltr_PrmC"/>
</dbReference>
<keyword evidence="1 5" id="KW-0489">Methyltransferase</keyword>
<dbReference type="InterPro" id="IPR004556">
    <property type="entry name" value="HemK-like"/>
</dbReference>
<dbReference type="Gene3D" id="3.40.50.150">
    <property type="entry name" value="Vaccinia Virus protein VP39"/>
    <property type="match status" value="1"/>
</dbReference>
<comment type="catalytic activity">
    <reaction evidence="4 5">
        <text>L-glutaminyl-[peptide chain release factor] + S-adenosyl-L-methionine = N(5)-methyl-L-glutaminyl-[peptide chain release factor] + S-adenosyl-L-homocysteine + H(+)</text>
        <dbReference type="Rhea" id="RHEA:42896"/>
        <dbReference type="Rhea" id="RHEA-COMP:10271"/>
        <dbReference type="Rhea" id="RHEA-COMP:10272"/>
        <dbReference type="ChEBI" id="CHEBI:15378"/>
        <dbReference type="ChEBI" id="CHEBI:30011"/>
        <dbReference type="ChEBI" id="CHEBI:57856"/>
        <dbReference type="ChEBI" id="CHEBI:59789"/>
        <dbReference type="ChEBI" id="CHEBI:61891"/>
        <dbReference type="EC" id="2.1.1.297"/>
    </reaction>
</comment>
<dbReference type="CDD" id="cd02440">
    <property type="entry name" value="AdoMet_MTases"/>
    <property type="match status" value="1"/>
</dbReference>
<evidence type="ECO:0000313" key="8">
    <source>
        <dbReference type="EMBL" id="SFK59411.1"/>
    </source>
</evidence>
<dbReference type="Pfam" id="PF05175">
    <property type="entry name" value="MTS"/>
    <property type="match status" value="1"/>
</dbReference>
<keyword evidence="9" id="KW-1185">Reference proteome</keyword>
<dbReference type="Proteomes" id="UP000198851">
    <property type="component" value="Unassembled WGS sequence"/>
</dbReference>
<dbReference type="PANTHER" id="PTHR18895">
    <property type="entry name" value="HEMK METHYLTRANSFERASE"/>
    <property type="match status" value="1"/>
</dbReference>
<dbReference type="PANTHER" id="PTHR18895:SF74">
    <property type="entry name" value="MTRF1L RELEASE FACTOR GLUTAMINE METHYLTRANSFERASE"/>
    <property type="match status" value="1"/>
</dbReference>
<feature type="binding site" evidence="5">
    <location>
        <begin position="118"/>
        <end position="122"/>
    </location>
    <ligand>
        <name>S-adenosyl-L-methionine</name>
        <dbReference type="ChEBI" id="CHEBI:59789"/>
    </ligand>
</feature>
<feature type="domain" description="Release factor glutamine methyltransferase N-terminal" evidence="7">
    <location>
        <begin position="8"/>
        <end position="77"/>
    </location>
</feature>
<dbReference type="GO" id="GO:0102559">
    <property type="term" value="F:peptide chain release factor N(5)-glutamine methyltransferase activity"/>
    <property type="evidence" value="ECO:0007669"/>
    <property type="project" value="UniProtKB-EC"/>
</dbReference>
<dbReference type="InterPro" id="IPR007848">
    <property type="entry name" value="Small_mtfrase_dom"/>
</dbReference>
<evidence type="ECO:0000256" key="2">
    <source>
        <dbReference type="ARBA" id="ARBA00022679"/>
    </source>
</evidence>
<keyword evidence="2 5" id="KW-0808">Transferase</keyword>
<dbReference type="EMBL" id="FOSZ01000001">
    <property type="protein sequence ID" value="SFK59411.1"/>
    <property type="molecule type" value="Genomic_DNA"/>
</dbReference>
<organism evidence="8 9">
    <name type="scientific">Shimia haliotis</name>
    <dbReference type="NCBI Taxonomy" id="1280847"/>
    <lineage>
        <taxon>Bacteria</taxon>
        <taxon>Pseudomonadati</taxon>
        <taxon>Pseudomonadota</taxon>
        <taxon>Alphaproteobacteria</taxon>
        <taxon>Rhodobacterales</taxon>
        <taxon>Roseobacteraceae</taxon>
    </lineage>
</organism>
<dbReference type="InterPro" id="IPR040758">
    <property type="entry name" value="PrmC_N"/>
</dbReference>
<dbReference type="GO" id="GO:0003676">
    <property type="term" value="F:nucleic acid binding"/>
    <property type="evidence" value="ECO:0007669"/>
    <property type="project" value="InterPro"/>
</dbReference>
<evidence type="ECO:0000259" key="7">
    <source>
        <dbReference type="Pfam" id="PF17827"/>
    </source>
</evidence>
<dbReference type="Pfam" id="PF17827">
    <property type="entry name" value="PrmC_N"/>
    <property type="match status" value="1"/>
</dbReference>
<dbReference type="PROSITE" id="PS00092">
    <property type="entry name" value="N6_MTASE"/>
    <property type="match status" value="1"/>
</dbReference>
<dbReference type="InterPro" id="IPR029063">
    <property type="entry name" value="SAM-dependent_MTases_sf"/>
</dbReference>
<evidence type="ECO:0000256" key="5">
    <source>
        <dbReference type="HAMAP-Rule" id="MF_02126"/>
    </source>
</evidence>
<dbReference type="EC" id="2.1.1.297" evidence="5"/>
<dbReference type="InterPro" id="IPR002052">
    <property type="entry name" value="DNA_methylase_N6_adenine_CS"/>
</dbReference>
<sequence length="278" mass="29102">MSLTISDLVSQVAGSLAAGGIEGAPREARLLVAHVTGISVSRLTLEMGEAASSAHQEKLLPLVARRIAREPLSHLLGKRAFYEHEFKVTADTLDPRPETETLVAEALKEPFVRVLDLGTGTGAIAISLLAARPAARGVATDLSGAALAVAQENAAAIGVADRLEFVQSDWFSAVSGQFDLIVSNPPYIAAEEMAGLAPELAHEPRMALTDEGDGLAAYRVITANAKAYLAPEGRLLVEIGHRQGADVAALFADAGFGNVGILNDLDGRNRVVSGQNRP</sequence>
<evidence type="ECO:0000313" key="9">
    <source>
        <dbReference type="Proteomes" id="UP000198851"/>
    </source>
</evidence>
<feature type="domain" description="Methyltransferase small" evidence="6">
    <location>
        <begin position="102"/>
        <end position="213"/>
    </location>
</feature>
<keyword evidence="3 5" id="KW-0949">S-adenosyl-L-methionine</keyword>
<evidence type="ECO:0000259" key="6">
    <source>
        <dbReference type="Pfam" id="PF05175"/>
    </source>
</evidence>
<feature type="binding site" evidence="5">
    <location>
        <position position="170"/>
    </location>
    <ligand>
        <name>S-adenosyl-L-methionine</name>
        <dbReference type="ChEBI" id="CHEBI:59789"/>
    </ligand>
</feature>
<dbReference type="InterPro" id="IPR050320">
    <property type="entry name" value="N5-glutamine_MTase"/>
</dbReference>
<evidence type="ECO:0000256" key="3">
    <source>
        <dbReference type="ARBA" id="ARBA00022691"/>
    </source>
</evidence>
<dbReference type="NCBIfam" id="TIGR03534">
    <property type="entry name" value="RF_mod_PrmC"/>
    <property type="match status" value="1"/>
</dbReference>
<feature type="binding site" evidence="5">
    <location>
        <position position="141"/>
    </location>
    <ligand>
        <name>S-adenosyl-L-methionine</name>
        <dbReference type="ChEBI" id="CHEBI:59789"/>
    </ligand>
</feature>
<evidence type="ECO:0000256" key="1">
    <source>
        <dbReference type="ARBA" id="ARBA00022603"/>
    </source>
</evidence>
<comment type="function">
    <text evidence="5">Methylates the class 1 translation termination release factors RF1/PrfA and RF2/PrfB on the glutamine residue of the universally conserved GGQ motif.</text>
</comment>
<dbReference type="NCBIfam" id="TIGR00536">
    <property type="entry name" value="hemK_fam"/>
    <property type="match status" value="1"/>
</dbReference>
<feature type="binding site" evidence="5">
    <location>
        <position position="184"/>
    </location>
    <ligand>
        <name>S-adenosyl-L-methionine</name>
        <dbReference type="ChEBI" id="CHEBI:59789"/>
    </ligand>
</feature>
<dbReference type="Gene3D" id="1.10.8.10">
    <property type="entry name" value="DNA helicase RuvA subunit, C-terminal domain"/>
    <property type="match status" value="1"/>
</dbReference>
<dbReference type="HAMAP" id="MF_02126">
    <property type="entry name" value="RF_methyltr_PrmC"/>
    <property type="match status" value="1"/>
</dbReference>
<feature type="binding site" evidence="5">
    <location>
        <begin position="184"/>
        <end position="187"/>
    </location>
    <ligand>
        <name>substrate</name>
    </ligand>
</feature>
<dbReference type="AlphaFoldDB" id="A0A1I4AU61"/>
<gene>
    <name evidence="5" type="primary">prmC</name>
    <name evidence="8" type="ORF">SAMN04488036_101572</name>
</gene>
<comment type="similarity">
    <text evidence="5">Belongs to the protein N5-glutamine methyltransferase family. PrmC subfamily.</text>
</comment>
<dbReference type="GO" id="GO:0032259">
    <property type="term" value="P:methylation"/>
    <property type="evidence" value="ECO:0007669"/>
    <property type="project" value="UniProtKB-KW"/>
</dbReference>
<evidence type="ECO:0000256" key="4">
    <source>
        <dbReference type="ARBA" id="ARBA00048391"/>
    </source>
</evidence>
<reference evidence="9" key="1">
    <citation type="submission" date="2016-10" db="EMBL/GenBank/DDBJ databases">
        <authorList>
            <person name="Varghese N."/>
            <person name="Submissions S."/>
        </authorList>
    </citation>
    <scope>NUCLEOTIDE SEQUENCE [LARGE SCALE GENOMIC DNA]</scope>
    <source>
        <strain evidence="9">DSM 28453</strain>
    </source>
</reference>